<dbReference type="EMBL" id="BPFH01000007">
    <property type="protein sequence ID" value="GIT96655.1"/>
    <property type="molecule type" value="Genomic_DNA"/>
</dbReference>
<comment type="caution">
    <text evidence="3">The sequence shown here is derived from an EMBL/GenBank/DDBJ whole genome shotgun (WGS) entry which is preliminary data.</text>
</comment>
<evidence type="ECO:0000313" key="3">
    <source>
        <dbReference type="EMBL" id="GIT96655.1"/>
    </source>
</evidence>
<proteinExistence type="predicted"/>
<accession>A0ABQ4NQH9</accession>
<name>A0ABQ4NQH9_9RHOB</name>
<evidence type="ECO:0000313" key="4">
    <source>
        <dbReference type="Proteomes" id="UP000786693"/>
    </source>
</evidence>
<keyword evidence="2" id="KW-0472">Membrane</keyword>
<feature type="transmembrane region" description="Helical" evidence="2">
    <location>
        <begin position="196"/>
        <end position="218"/>
    </location>
</feature>
<feature type="compositionally biased region" description="Acidic residues" evidence="1">
    <location>
        <begin position="170"/>
        <end position="186"/>
    </location>
</feature>
<sequence>MVTEDEAARLRAALEAARHEDDGDLLIAESFDTDTLMAAEQSDAFAADAETLRVALLVQRYSAMHAEAPDEALLERLDQWMAERLPDEEAAAWDAHMASVEEPEAAVPEPTLPPTAPPVAEAPKPAPSLVAPIRATPRADPEPSAGGNRLRALFARDQTKTAAPPQTVEEGFDEAPEAVLEEEEDTQPPRRKTRRYGLLFILLLLLGLVMFVAVSTAGQPG</sequence>
<keyword evidence="2" id="KW-1133">Transmembrane helix</keyword>
<dbReference type="Proteomes" id="UP000786693">
    <property type="component" value="Unassembled WGS sequence"/>
</dbReference>
<feature type="region of interest" description="Disordered" evidence="1">
    <location>
        <begin position="158"/>
        <end position="190"/>
    </location>
</feature>
<evidence type="ECO:0000256" key="2">
    <source>
        <dbReference type="SAM" id="Phobius"/>
    </source>
</evidence>
<organism evidence="3 4">
    <name type="scientific">Jannaschia pagri</name>
    <dbReference type="NCBI Taxonomy" id="2829797"/>
    <lineage>
        <taxon>Bacteria</taxon>
        <taxon>Pseudomonadati</taxon>
        <taxon>Pseudomonadota</taxon>
        <taxon>Alphaproteobacteria</taxon>
        <taxon>Rhodobacterales</taxon>
        <taxon>Roseobacteraceae</taxon>
        <taxon>Jannaschia</taxon>
    </lineage>
</organism>
<reference evidence="3 4" key="1">
    <citation type="submission" date="2021-05" db="EMBL/GenBank/DDBJ databases">
        <title>Bacteria Genome sequencing.</title>
        <authorList>
            <person name="Takabe Y."/>
            <person name="Nakajima Y."/>
            <person name="Suzuki S."/>
            <person name="Shiozaki T."/>
        </authorList>
    </citation>
    <scope>NUCLEOTIDE SEQUENCE [LARGE SCALE GENOMIC DNA]</scope>
    <source>
        <strain evidence="3 4">AI_62</strain>
    </source>
</reference>
<feature type="region of interest" description="Disordered" evidence="1">
    <location>
        <begin position="100"/>
        <end position="126"/>
    </location>
</feature>
<protein>
    <submittedName>
        <fullName evidence="3">Uncharacterized protein</fullName>
    </submittedName>
</protein>
<dbReference type="RefSeq" id="WP_220750155.1">
    <property type="nucleotide sequence ID" value="NZ_BPFH01000007.1"/>
</dbReference>
<gene>
    <name evidence="3" type="ORF">JANAI62_32780</name>
</gene>
<keyword evidence="4" id="KW-1185">Reference proteome</keyword>
<evidence type="ECO:0000256" key="1">
    <source>
        <dbReference type="SAM" id="MobiDB-lite"/>
    </source>
</evidence>
<keyword evidence="2" id="KW-0812">Transmembrane</keyword>